<comment type="caution">
    <text evidence="2">The sequence shown here is derived from an EMBL/GenBank/DDBJ whole genome shotgun (WGS) entry which is preliminary data.</text>
</comment>
<sequence>MTVTRLFKTVSCYYFFLNCDRKCDTSDTAPTLHHQYHLITPPTNIIQTLHPNITQTLHPPTSPKPRRQPITHSTQTLHPPTSPNHSIHPPTYLITPPNTPTPTITPPKHTYI</sequence>
<feature type="region of interest" description="Disordered" evidence="1">
    <location>
        <begin position="54"/>
        <end position="112"/>
    </location>
</feature>
<dbReference type="Proteomes" id="UP001460270">
    <property type="component" value="Unassembled WGS sequence"/>
</dbReference>
<name>A0AAW0PI67_9GOBI</name>
<dbReference type="AlphaFoldDB" id="A0AAW0PI67"/>
<dbReference type="EMBL" id="JBBPFD010000005">
    <property type="protein sequence ID" value="KAK7925137.1"/>
    <property type="molecule type" value="Genomic_DNA"/>
</dbReference>
<protein>
    <submittedName>
        <fullName evidence="2">Uncharacterized protein</fullName>
    </submittedName>
</protein>
<keyword evidence="3" id="KW-1185">Reference proteome</keyword>
<evidence type="ECO:0000313" key="3">
    <source>
        <dbReference type="Proteomes" id="UP001460270"/>
    </source>
</evidence>
<feature type="compositionally biased region" description="Polar residues" evidence="1">
    <location>
        <begin position="70"/>
        <end position="85"/>
    </location>
</feature>
<accession>A0AAW0PI67</accession>
<reference evidence="3" key="1">
    <citation type="submission" date="2024-04" db="EMBL/GenBank/DDBJ databases">
        <title>Salinicola lusitanus LLJ914,a marine bacterium isolated from the Okinawa Trough.</title>
        <authorList>
            <person name="Li J."/>
        </authorList>
    </citation>
    <scope>NUCLEOTIDE SEQUENCE [LARGE SCALE GENOMIC DNA]</scope>
</reference>
<evidence type="ECO:0000313" key="2">
    <source>
        <dbReference type="EMBL" id="KAK7925137.1"/>
    </source>
</evidence>
<organism evidence="2 3">
    <name type="scientific">Mugilogobius chulae</name>
    <name type="common">yellowstripe goby</name>
    <dbReference type="NCBI Taxonomy" id="88201"/>
    <lineage>
        <taxon>Eukaryota</taxon>
        <taxon>Metazoa</taxon>
        <taxon>Chordata</taxon>
        <taxon>Craniata</taxon>
        <taxon>Vertebrata</taxon>
        <taxon>Euteleostomi</taxon>
        <taxon>Actinopterygii</taxon>
        <taxon>Neopterygii</taxon>
        <taxon>Teleostei</taxon>
        <taxon>Neoteleostei</taxon>
        <taxon>Acanthomorphata</taxon>
        <taxon>Gobiaria</taxon>
        <taxon>Gobiiformes</taxon>
        <taxon>Gobioidei</taxon>
        <taxon>Gobiidae</taxon>
        <taxon>Gobionellinae</taxon>
        <taxon>Mugilogobius</taxon>
    </lineage>
</organism>
<proteinExistence type="predicted"/>
<evidence type="ECO:0000256" key="1">
    <source>
        <dbReference type="SAM" id="MobiDB-lite"/>
    </source>
</evidence>
<gene>
    <name evidence="2" type="ORF">WMY93_007447</name>
</gene>